<comment type="caution">
    <text evidence="6">The sequence shown here is derived from an EMBL/GenBank/DDBJ whole genome shotgun (WGS) entry which is preliminary data.</text>
</comment>
<evidence type="ECO:0000256" key="3">
    <source>
        <dbReference type="PROSITE-ProRule" id="PRU10141"/>
    </source>
</evidence>
<dbReference type="OrthoDB" id="68483at2759"/>
<keyword evidence="7" id="KW-1185">Reference proteome</keyword>
<dbReference type="PROSITE" id="PS00108">
    <property type="entry name" value="PROTEIN_KINASE_ST"/>
    <property type="match status" value="1"/>
</dbReference>
<feature type="compositionally biased region" description="Basic and acidic residues" evidence="4">
    <location>
        <begin position="584"/>
        <end position="607"/>
    </location>
</feature>
<reference evidence="6 7" key="1">
    <citation type="submission" date="2019-01" db="EMBL/GenBank/DDBJ databases">
        <title>Draft genome sequence of Psathyrella aberdarensis IHI B618.</title>
        <authorList>
            <person name="Buettner E."/>
            <person name="Kellner H."/>
        </authorList>
    </citation>
    <scope>NUCLEOTIDE SEQUENCE [LARGE SCALE GENOMIC DNA]</scope>
    <source>
        <strain evidence="6 7">IHI B618</strain>
    </source>
</reference>
<dbReference type="InterPro" id="IPR017441">
    <property type="entry name" value="Protein_kinase_ATP_BS"/>
</dbReference>
<dbReference type="GO" id="GO:0005737">
    <property type="term" value="C:cytoplasm"/>
    <property type="evidence" value="ECO:0007669"/>
    <property type="project" value="TreeGrafter"/>
</dbReference>
<feature type="compositionally biased region" description="Polar residues" evidence="4">
    <location>
        <begin position="829"/>
        <end position="867"/>
    </location>
</feature>
<accession>A0A4Q2DZT9</accession>
<dbReference type="EMBL" id="SDEE01000006">
    <property type="protein sequence ID" value="RXW25336.1"/>
    <property type="molecule type" value="Genomic_DNA"/>
</dbReference>
<feature type="region of interest" description="Disordered" evidence="4">
    <location>
        <begin position="786"/>
        <end position="867"/>
    </location>
</feature>
<keyword evidence="2 3" id="KW-0067">ATP-binding</keyword>
<dbReference type="GO" id="GO:0010506">
    <property type="term" value="P:regulation of autophagy"/>
    <property type="evidence" value="ECO:0007669"/>
    <property type="project" value="InterPro"/>
</dbReference>
<evidence type="ECO:0000259" key="5">
    <source>
        <dbReference type="PROSITE" id="PS50011"/>
    </source>
</evidence>
<dbReference type="GO" id="GO:0005524">
    <property type="term" value="F:ATP binding"/>
    <property type="evidence" value="ECO:0007669"/>
    <property type="project" value="UniProtKB-UniRule"/>
</dbReference>
<dbReference type="PANTHER" id="PTHR24348:SF68">
    <property type="entry name" value="SERINE_THREONINE-PROTEIN KINASE ATG1C"/>
    <property type="match status" value="1"/>
</dbReference>
<dbReference type="PROSITE" id="PS00107">
    <property type="entry name" value="PROTEIN_KINASE_ATP"/>
    <property type="match status" value="1"/>
</dbReference>
<protein>
    <recommendedName>
        <fullName evidence="5">Protein kinase domain-containing protein</fullName>
    </recommendedName>
</protein>
<dbReference type="InterPro" id="IPR011009">
    <property type="entry name" value="Kinase-like_dom_sf"/>
</dbReference>
<feature type="compositionally biased region" description="Low complexity" evidence="4">
    <location>
        <begin position="622"/>
        <end position="646"/>
    </location>
</feature>
<dbReference type="AlphaFoldDB" id="A0A4Q2DZT9"/>
<feature type="compositionally biased region" description="Polar residues" evidence="4">
    <location>
        <begin position="365"/>
        <end position="378"/>
    </location>
</feature>
<feature type="compositionally biased region" description="Basic and acidic residues" evidence="4">
    <location>
        <begin position="510"/>
        <end position="553"/>
    </location>
</feature>
<feature type="region of interest" description="Disordered" evidence="4">
    <location>
        <begin position="510"/>
        <end position="656"/>
    </location>
</feature>
<feature type="compositionally biased region" description="Pro residues" evidence="4">
    <location>
        <begin position="609"/>
        <end position="621"/>
    </location>
</feature>
<dbReference type="Pfam" id="PF00069">
    <property type="entry name" value="Pkinase"/>
    <property type="match status" value="1"/>
</dbReference>
<evidence type="ECO:0000313" key="7">
    <source>
        <dbReference type="Proteomes" id="UP000290288"/>
    </source>
</evidence>
<dbReference type="PROSITE" id="PS50011">
    <property type="entry name" value="PROTEIN_KINASE_DOM"/>
    <property type="match status" value="1"/>
</dbReference>
<organism evidence="6 7">
    <name type="scientific">Candolleomyces aberdarensis</name>
    <dbReference type="NCBI Taxonomy" id="2316362"/>
    <lineage>
        <taxon>Eukaryota</taxon>
        <taxon>Fungi</taxon>
        <taxon>Dikarya</taxon>
        <taxon>Basidiomycota</taxon>
        <taxon>Agaricomycotina</taxon>
        <taxon>Agaricomycetes</taxon>
        <taxon>Agaricomycetidae</taxon>
        <taxon>Agaricales</taxon>
        <taxon>Agaricineae</taxon>
        <taxon>Psathyrellaceae</taxon>
        <taxon>Candolleomyces</taxon>
    </lineage>
</organism>
<evidence type="ECO:0000256" key="4">
    <source>
        <dbReference type="SAM" id="MobiDB-lite"/>
    </source>
</evidence>
<feature type="region of interest" description="Disordered" evidence="4">
    <location>
        <begin position="703"/>
        <end position="741"/>
    </location>
</feature>
<dbReference type="STRING" id="2316362.A0A4Q2DZT9"/>
<proteinExistence type="predicted"/>
<dbReference type="CDD" id="cd14014">
    <property type="entry name" value="STKc_PknB_like"/>
    <property type="match status" value="1"/>
</dbReference>
<dbReference type="InterPro" id="IPR045269">
    <property type="entry name" value="Atg1-like"/>
</dbReference>
<keyword evidence="1 3" id="KW-0547">Nucleotide-binding</keyword>
<evidence type="ECO:0000313" key="6">
    <source>
        <dbReference type="EMBL" id="RXW25336.1"/>
    </source>
</evidence>
<evidence type="ECO:0000256" key="2">
    <source>
        <dbReference type="ARBA" id="ARBA00022840"/>
    </source>
</evidence>
<gene>
    <name evidence="6" type="ORF">EST38_g478</name>
</gene>
<dbReference type="GO" id="GO:0004674">
    <property type="term" value="F:protein serine/threonine kinase activity"/>
    <property type="evidence" value="ECO:0007669"/>
    <property type="project" value="InterPro"/>
</dbReference>
<feature type="compositionally biased region" description="Basic and acidic residues" evidence="4">
    <location>
        <begin position="703"/>
        <end position="718"/>
    </location>
</feature>
<sequence length="1140" mass="127442">MDSSRTPSPAELESPNAVYSISDQVVSQELDFIEEIGNGNWGSVWLVRPKRSRPFSEHVALKDAGRKFAVKLVHRKKTAANASRIKSLWNEMKIVRAFKDDPHPSIISFYSFVMTPSYAMITMTYLPTLIPVEVEESKAREWFHFLLSGVDFLHRRGVVHNDIKPANILLSHKNIPVLVDFGFAELKDPEEETSFHSNLTYGTPEYLSPERARGITHDTRKSDVWSLGVTFFEILSGRTPFEEYDGNALETKEDVERYWSRTLRGKWIGKWSFSDRMEKLLLRMMSPNADLRCTAAQALNDAYWKSKRDSQTHRRSASYTSLAFEKDLDKLLSMTPPSKAIENPVSPPGLGRELSDVSMRHNLVKSKSQPKVNTTTTKPPRKKAHPVLDLSPIKGSPPTTPHRSASAKENMVANSSLNPNRDASKARRAFGAVLSPDNSLSQSAASRIPVKKLDEMTSKRRSGVFAELRKSHSSLANEAAAKTGKKTSSNVKDRVLEWEREKQRLREMERLEELERERDEHFEREREKEKEKEKGKKKAEEAAEEEEKKKQVEQDEQPMVFKKESKPYDSVERHTRIPIKKMNSHRDKESVGMDYDKENAGTKERPSRPSSPPTLPLPPVMSPLSRMLNTLPAPTPNNTPAQAAAAPPVPPKQSKQNIFKHTIKSSIDKTLQFYKQSSIGRAAATSGSTPTRGISFEIAREAEQTERMMSRGWKDSQKPTEASVPATPMTSPPANSPLSPLAPIKNAAATEQVAAETQADRMAIWLKNVERVVEEAQVAFEMPANTRGDYKLPPLPVPPTARAQRSSRLPRRILAASQIFDESGAPSPMDSSFASNMPPSSYSGHQFSNKDSSSAGHETPASNVVSPTESQFVIPEIVTPSRQRRATVSTRSPLEPVACPLFGESKVMPLPEPSSNVASPKGSRQYGSLAQLRIMPLSMQDAVDAYAEPSPRLAEVVDRNLFVKQPYTSRDDLLDNTPLARDMSYEDLQSSICHVEPYPLRPRPSQDQQPYLDTPDRQRLETVYDRFLMTSGVKRHGKGYQSENFPPVANTVGPAASKKENSHRAFYTAKKPMPPPVSSEDIERRAVSVDELGIITTAPHDSEIGGTTPLNKDDGNSTVSLVRRAFKAMVPNGRRLSRAY</sequence>
<dbReference type="InterPro" id="IPR008271">
    <property type="entry name" value="Ser/Thr_kinase_AS"/>
</dbReference>
<feature type="compositionally biased region" description="Basic and acidic residues" evidence="4">
    <location>
        <begin position="561"/>
        <end position="575"/>
    </location>
</feature>
<dbReference type="InterPro" id="IPR000719">
    <property type="entry name" value="Prot_kinase_dom"/>
</dbReference>
<dbReference type="Gene3D" id="1.10.510.10">
    <property type="entry name" value="Transferase(Phosphotransferase) domain 1"/>
    <property type="match status" value="1"/>
</dbReference>
<dbReference type="SMART" id="SM00220">
    <property type="entry name" value="S_TKc"/>
    <property type="match status" value="1"/>
</dbReference>
<feature type="compositionally biased region" description="Polar residues" evidence="4">
    <location>
        <begin position="412"/>
        <end position="421"/>
    </location>
</feature>
<feature type="domain" description="Protein kinase" evidence="5">
    <location>
        <begin position="30"/>
        <end position="304"/>
    </location>
</feature>
<dbReference type="SUPFAM" id="SSF56112">
    <property type="entry name" value="Protein kinase-like (PK-like)"/>
    <property type="match status" value="1"/>
</dbReference>
<feature type="binding site" evidence="3">
    <location>
        <position position="62"/>
    </location>
    <ligand>
        <name>ATP</name>
        <dbReference type="ChEBI" id="CHEBI:30616"/>
    </ligand>
</feature>
<dbReference type="PANTHER" id="PTHR24348">
    <property type="entry name" value="SERINE/THREONINE-PROTEIN KINASE UNC-51-RELATED"/>
    <property type="match status" value="1"/>
</dbReference>
<feature type="region of interest" description="Disordered" evidence="4">
    <location>
        <begin position="365"/>
        <end position="422"/>
    </location>
</feature>
<evidence type="ECO:0000256" key="1">
    <source>
        <dbReference type="ARBA" id="ARBA00022741"/>
    </source>
</evidence>
<dbReference type="Proteomes" id="UP000290288">
    <property type="component" value="Unassembled WGS sequence"/>
</dbReference>
<name>A0A4Q2DZT9_9AGAR</name>